<accession>A0A0E9R1U9</accession>
<reference evidence="1" key="2">
    <citation type="journal article" date="2015" name="Fish Shellfish Immunol.">
        <title>Early steps in the European eel (Anguilla anguilla)-Vibrio vulnificus interaction in the gills: Role of the RtxA13 toxin.</title>
        <authorList>
            <person name="Callol A."/>
            <person name="Pajuelo D."/>
            <person name="Ebbesson L."/>
            <person name="Teles M."/>
            <person name="MacKenzie S."/>
            <person name="Amaro C."/>
        </authorList>
    </citation>
    <scope>NUCLEOTIDE SEQUENCE</scope>
</reference>
<dbReference type="EMBL" id="GBXM01086127">
    <property type="protein sequence ID" value="JAH22450.1"/>
    <property type="molecule type" value="Transcribed_RNA"/>
</dbReference>
<reference evidence="1" key="1">
    <citation type="submission" date="2014-11" db="EMBL/GenBank/DDBJ databases">
        <authorList>
            <person name="Amaro Gonzalez C."/>
        </authorList>
    </citation>
    <scope>NUCLEOTIDE SEQUENCE</scope>
</reference>
<organism evidence="1">
    <name type="scientific">Anguilla anguilla</name>
    <name type="common">European freshwater eel</name>
    <name type="synonym">Muraena anguilla</name>
    <dbReference type="NCBI Taxonomy" id="7936"/>
    <lineage>
        <taxon>Eukaryota</taxon>
        <taxon>Metazoa</taxon>
        <taxon>Chordata</taxon>
        <taxon>Craniata</taxon>
        <taxon>Vertebrata</taxon>
        <taxon>Euteleostomi</taxon>
        <taxon>Actinopterygii</taxon>
        <taxon>Neopterygii</taxon>
        <taxon>Teleostei</taxon>
        <taxon>Anguilliformes</taxon>
        <taxon>Anguillidae</taxon>
        <taxon>Anguilla</taxon>
    </lineage>
</organism>
<proteinExistence type="predicted"/>
<evidence type="ECO:0000313" key="1">
    <source>
        <dbReference type="EMBL" id="JAH22450.1"/>
    </source>
</evidence>
<name>A0A0E9R1U9_ANGAN</name>
<protein>
    <submittedName>
        <fullName evidence="1">Uncharacterized protein</fullName>
    </submittedName>
</protein>
<dbReference type="AlphaFoldDB" id="A0A0E9R1U9"/>
<sequence>MKIDIYDAYKNENIHRNSVLLVPCRLSTQKAGPKSGGRSWLGGDFQYVFDLLLSHLHQDLELPTAEVCNKQSAINCMQ</sequence>